<name>A0A024S434_HYPJR</name>
<dbReference type="Pfam" id="PF16906">
    <property type="entry name" value="Ribosomal_L26"/>
    <property type="match status" value="1"/>
</dbReference>
<dbReference type="GO" id="GO:0003723">
    <property type="term" value="F:RNA binding"/>
    <property type="evidence" value="ECO:0007669"/>
    <property type="project" value="InterPro"/>
</dbReference>
<accession>A0A024S434</accession>
<comment type="similarity">
    <text evidence="1">Belongs to the universal ribosomal protein uL24 family.</text>
</comment>
<evidence type="ECO:0000256" key="3">
    <source>
        <dbReference type="ARBA" id="ARBA00023274"/>
    </source>
</evidence>
<dbReference type="GO" id="GO:0003735">
    <property type="term" value="F:structural constituent of ribosome"/>
    <property type="evidence" value="ECO:0007669"/>
    <property type="project" value="InterPro"/>
</dbReference>
<evidence type="ECO:0000256" key="4">
    <source>
        <dbReference type="SAM" id="MobiDB-lite"/>
    </source>
</evidence>
<reference evidence="7" key="1">
    <citation type="journal article" date="2013" name="Ind. Biotechnol.">
        <title>Comparative genomics analysis of Trichoderma reesei strains.</title>
        <authorList>
            <person name="Koike H."/>
            <person name="Aerts A."/>
            <person name="LaButti K."/>
            <person name="Grigoriev I.V."/>
            <person name="Baker S.E."/>
        </authorList>
    </citation>
    <scope>NUCLEOTIDE SEQUENCE [LARGE SCALE GENOMIC DNA]</scope>
    <source>
        <strain evidence="7">ATCC 56765 / BCRC 32924 / NRRL 11460 / Rut C-30</strain>
    </source>
</reference>
<protein>
    <submittedName>
        <fullName evidence="6">60S ribosomal protein L126</fullName>
    </submittedName>
</protein>
<dbReference type="EMBL" id="KI911159">
    <property type="protein sequence ID" value="ETR98946.1"/>
    <property type="molecule type" value="Genomic_DNA"/>
</dbReference>
<dbReference type="InterPro" id="IPR008991">
    <property type="entry name" value="Translation_prot_SH3-like_sf"/>
</dbReference>
<gene>
    <name evidence="6" type="ORF">M419DRAFT_138653</name>
</gene>
<evidence type="ECO:0000313" key="6">
    <source>
        <dbReference type="EMBL" id="ETR98946.1"/>
    </source>
</evidence>
<evidence type="ECO:0000259" key="5">
    <source>
        <dbReference type="SMART" id="SM00739"/>
    </source>
</evidence>
<dbReference type="InterPro" id="IPR005825">
    <property type="entry name" value="Ribosomal_uL24_CS"/>
</dbReference>
<dbReference type="PANTHER" id="PTHR11143">
    <property type="entry name" value="60S RIBOSOMAL PROTEIN L26 FAMILY MEMBER"/>
    <property type="match status" value="1"/>
</dbReference>
<dbReference type="SUPFAM" id="SSF50104">
    <property type="entry name" value="Translation proteins SH3-like domain"/>
    <property type="match status" value="1"/>
</dbReference>
<dbReference type="InterPro" id="IPR014722">
    <property type="entry name" value="Rib_uL2_dom2"/>
</dbReference>
<keyword evidence="3" id="KW-0687">Ribonucleoprotein</keyword>
<dbReference type="InterPro" id="IPR005756">
    <property type="entry name" value="Ribosomal_uL24_euk/arc"/>
</dbReference>
<dbReference type="CDD" id="cd06089">
    <property type="entry name" value="KOW_RPL26"/>
    <property type="match status" value="1"/>
</dbReference>
<feature type="compositionally biased region" description="Low complexity" evidence="4">
    <location>
        <begin position="1"/>
        <end position="12"/>
    </location>
</feature>
<feature type="domain" description="KOW" evidence="5">
    <location>
        <begin position="49"/>
        <end position="76"/>
    </location>
</feature>
<evidence type="ECO:0000313" key="7">
    <source>
        <dbReference type="Proteomes" id="UP000024376"/>
    </source>
</evidence>
<proteinExistence type="inferred from homology"/>
<dbReference type="GO" id="GO:0006412">
    <property type="term" value="P:translation"/>
    <property type="evidence" value="ECO:0007669"/>
    <property type="project" value="InterPro"/>
</dbReference>
<feature type="region of interest" description="Disordered" evidence="4">
    <location>
        <begin position="1"/>
        <end position="24"/>
    </location>
</feature>
<dbReference type="InterPro" id="IPR041988">
    <property type="entry name" value="Ribosomal_uL24_KOW"/>
</dbReference>
<dbReference type="KEGG" id="trr:M419DRAFT_138653"/>
<evidence type="ECO:0000256" key="1">
    <source>
        <dbReference type="ARBA" id="ARBA00010618"/>
    </source>
</evidence>
<dbReference type="SMART" id="SM00739">
    <property type="entry name" value="KOW"/>
    <property type="match status" value="1"/>
</dbReference>
<evidence type="ECO:0000256" key="2">
    <source>
        <dbReference type="ARBA" id="ARBA00022980"/>
    </source>
</evidence>
<dbReference type="NCBIfam" id="TIGR01080">
    <property type="entry name" value="rplX_A_E"/>
    <property type="match status" value="1"/>
</dbReference>
<dbReference type="Gene3D" id="2.30.30.30">
    <property type="match status" value="1"/>
</dbReference>
<dbReference type="InterPro" id="IPR005824">
    <property type="entry name" value="KOW"/>
</dbReference>
<organism evidence="6 7">
    <name type="scientific">Hypocrea jecorina (strain ATCC 56765 / BCRC 32924 / NRRL 11460 / Rut C-30)</name>
    <name type="common">Trichoderma reesei</name>
    <dbReference type="NCBI Taxonomy" id="1344414"/>
    <lineage>
        <taxon>Eukaryota</taxon>
        <taxon>Fungi</taxon>
        <taxon>Dikarya</taxon>
        <taxon>Ascomycota</taxon>
        <taxon>Pezizomycotina</taxon>
        <taxon>Sordariomycetes</taxon>
        <taxon>Hypocreomycetidae</taxon>
        <taxon>Hypocreales</taxon>
        <taxon>Hypocreaceae</taxon>
        <taxon>Trichoderma</taxon>
    </lineage>
</organism>
<dbReference type="GO" id="GO:0015934">
    <property type="term" value="C:large ribosomal subunit"/>
    <property type="evidence" value="ECO:0007669"/>
    <property type="project" value="InterPro"/>
</dbReference>
<dbReference type="OrthoDB" id="1688503at2759"/>
<dbReference type="FunFam" id="2.30.30.30:FF:000009">
    <property type="entry name" value="60S ribosomal protein L26"/>
    <property type="match status" value="1"/>
</dbReference>
<dbReference type="PROSITE" id="PS01108">
    <property type="entry name" value="RIBOSOMAL_L24"/>
    <property type="match status" value="1"/>
</dbReference>
<dbReference type="HOGENOM" id="CLU_093240_0_1_1"/>
<dbReference type="Proteomes" id="UP000024376">
    <property type="component" value="Unassembled WGS sequence"/>
</dbReference>
<sequence>MVKLNKNLSSSRSKSRAAHFKAGSGQRRVIMSAPLSKELREKYNVRSIPIRKDDEVTIVRGSNKGREGKVTSVYRLKYVIHVERVTRDKASGQSVPLGIHPSNVVITKLKLDKDRESILARSKVGRELRVPNKISA</sequence>
<dbReference type="AlphaFoldDB" id="A0A024S434"/>
<keyword evidence="2 6" id="KW-0689">Ribosomal protein</keyword>
<dbReference type="Pfam" id="PF00467">
    <property type="entry name" value="KOW"/>
    <property type="match status" value="1"/>
</dbReference>